<dbReference type="NCBIfam" id="TIGR00180">
    <property type="entry name" value="parB_part"/>
    <property type="match status" value="1"/>
</dbReference>
<feature type="region of interest" description="Disordered" evidence="2">
    <location>
        <begin position="228"/>
        <end position="248"/>
    </location>
</feature>
<gene>
    <name evidence="4" type="ORF">QO018_005929</name>
</gene>
<dbReference type="Proteomes" id="UP001244552">
    <property type="component" value="Unassembled WGS sequence"/>
</dbReference>
<evidence type="ECO:0000313" key="4">
    <source>
        <dbReference type="EMBL" id="MDQ0537030.1"/>
    </source>
</evidence>
<dbReference type="Gene3D" id="3.90.1530.30">
    <property type="match status" value="1"/>
</dbReference>
<reference evidence="4 5" key="1">
    <citation type="submission" date="2023-07" db="EMBL/GenBank/DDBJ databases">
        <title>Genomic Encyclopedia of Type Strains, Phase IV (KMG-IV): sequencing the most valuable type-strain genomes for metagenomic binning, comparative biology and taxonomic classification.</title>
        <authorList>
            <person name="Goeker M."/>
        </authorList>
    </citation>
    <scope>NUCLEOTIDE SEQUENCE [LARGE SCALE GENOMIC DNA]</scope>
    <source>
        <strain evidence="4 5">DSM 19922</strain>
    </source>
</reference>
<feature type="domain" description="ParB-like N-terminal" evidence="3">
    <location>
        <begin position="32"/>
        <end position="121"/>
    </location>
</feature>
<dbReference type="InterPro" id="IPR004437">
    <property type="entry name" value="ParB/RepB/Spo0J"/>
</dbReference>
<dbReference type="Gene3D" id="1.10.10.2830">
    <property type="match status" value="1"/>
</dbReference>
<comment type="caution">
    <text evidence="4">The sequence shown here is derived from an EMBL/GenBank/DDBJ whole genome shotgun (WGS) entry which is preliminary data.</text>
</comment>
<dbReference type="InterPro" id="IPR003115">
    <property type="entry name" value="ParB_N"/>
</dbReference>
<dbReference type="PANTHER" id="PTHR33375">
    <property type="entry name" value="CHROMOSOME-PARTITIONING PROTEIN PARB-RELATED"/>
    <property type="match status" value="1"/>
</dbReference>
<dbReference type="Pfam" id="PF02195">
    <property type="entry name" value="ParB_N"/>
    <property type="match status" value="1"/>
</dbReference>
<dbReference type="SMART" id="SM00470">
    <property type="entry name" value="ParB"/>
    <property type="match status" value="1"/>
</dbReference>
<dbReference type="SUPFAM" id="SSF110849">
    <property type="entry name" value="ParB/Sulfiredoxin"/>
    <property type="match status" value="1"/>
</dbReference>
<proteinExistence type="inferred from homology"/>
<dbReference type="SUPFAM" id="SSF109709">
    <property type="entry name" value="KorB DNA-binding domain-like"/>
    <property type="match status" value="1"/>
</dbReference>
<accession>A0ABU0MU91</accession>
<evidence type="ECO:0000259" key="3">
    <source>
        <dbReference type="SMART" id="SM00470"/>
    </source>
</evidence>
<keyword evidence="5" id="KW-1185">Reference proteome</keyword>
<comment type="similarity">
    <text evidence="1">Belongs to the ParB family.</text>
</comment>
<name>A0ABU0MU91_9PROT</name>
<dbReference type="InterPro" id="IPR036086">
    <property type="entry name" value="ParB/Sulfiredoxin_sf"/>
</dbReference>
<protein>
    <submittedName>
        <fullName evidence="4">ParB family chromosome partitioning protein</fullName>
    </submittedName>
</protein>
<dbReference type="PANTHER" id="PTHR33375:SF1">
    <property type="entry name" value="CHROMOSOME-PARTITIONING PROTEIN PARB-RELATED"/>
    <property type="match status" value="1"/>
</dbReference>
<dbReference type="InterPro" id="IPR050336">
    <property type="entry name" value="Chromosome_partition/occlusion"/>
</dbReference>
<evidence type="ECO:0000313" key="5">
    <source>
        <dbReference type="Proteomes" id="UP001244552"/>
    </source>
</evidence>
<evidence type="ECO:0000256" key="2">
    <source>
        <dbReference type="SAM" id="MobiDB-lite"/>
    </source>
</evidence>
<dbReference type="EMBL" id="JAUSVU010000036">
    <property type="protein sequence ID" value="MDQ0537030.1"/>
    <property type="molecule type" value="Genomic_DNA"/>
</dbReference>
<organism evidence="4 5">
    <name type="scientific">Azospirillum picis</name>
    <dbReference type="NCBI Taxonomy" id="488438"/>
    <lineage>
        <taxon>Bacteria</taxon>
        <taxon>Pseudomonadati</taxon>
        <taxon>Pseudomonadota</taxon>
        <taxon>Alphaproteobacteria</taxon>
        <taxon>Rhodospirillales</taxon>
        <taxon>Azospirillaceae</taxon>
        <taxon>Azospirillum</taxon>
    </lineage>
</organism>
<sequence>MSGPAKPATTGAAIAAAAFANLRAAAGEGEPLHLPIAAIDEDPGQPRSTFDADDLAALAASITAHGVVQPVIVRPPVAGRYRLVVGARRLRAAKLAGLTDIPALLRPGDGAGFAAQLVENQQRVGLCNSELAAAIARLTAAGHTVAQIAVLCALKDYQVAAFRQVERFPPALRRHLDRADIRALYDLYRQWCHTPEALVAALPADDTHLGVTEARRIIARLTGRPSGSLVLEPPPADGQGGAAGSHGARPRAAAPVFLVAAADGRPGRLVVDRRARQPGAALVAYETETREVEAATLRIIAVA</sequence>
<evidence type="ECO:0000256" key="1">
    <source>
        <dbReference type="ARBA" id="ARBA00006295"/>
    </source>
</evidence>
<dbReference type="RefSeq" id="WP_209984167.1">
    <property type="nucleotide sequence ID" value="NZ_JAGINO010000013.1"/>
</dbReference>